<name>A0ABD1BQI9_CARAN</name>
<dbReference type="EMBL" id="JBANAX010000182">
    <property type="protein sequence ID" value="KAL1219447.1"/>
    <property type="molecule type" value="Genomic_DNA"/>
</dbReference>
<keyword evidence="3" id="KW-1185">Reference proteome</keyword>
<reference evidence="2 3" key="1">
    <citation type="submission" date="2024-04" db="EMBL/GenBank/DDBJ databases">
        <title>Genome assembly C_amara_ONT_v2.</title>
        <authorList>
            <person name="Yant L."/>
            <person name="Moore C."/>
            <person name="Slenker M."/>
        </authorList>
    </citation>
    <scope>NUCLEOTIDE SEQUENCE [LARGE SCALE GENOMIC DNA]</scope>
    <source>
        <tissue evidence="2">Leaf</tissue>
    </source>
</reference>
<dbReference type="AlphaFoldDB" id="A0ABD1BQI9"/>
<evidence type="ECO:0000313" key="3">
    <source>
        <dbReference type="Proteomes" id="UP001558713"/>
    </source>
</evidence>
<evidence type="ECO:0000313" key="2">
    <source>
        <dbReference type="EMBL" id="KAL1219447.1"/>
    </source>
</evidence>
<feature type="region of interest" description="Disordered" evidence="1">
    <location>
        <begin position="107"/>
        <end position="131"/>
    </location>
</feature>
<accession>A0ABD1BQI9</accession>
<proteinExistence type="predicted"/>
<evidence type="ECO:0000256" key="1">
    <source>
        <dbReference type="SAM" id="MobiDB-lite"/>
    </source>
</evidence>
<organism evidence="2 3">
    <name type="scientific">Cardamine amara subsp. amara</name>
    <dbReference type="NCBI Taxonomy" id="228776"/>
    <lineage>
        <taxon>Eukaryota</taxon>
        <taxon>Viridiplantae</taxon>
        <taxon>Streptophyta</taxon>
        <taxon>Embryophyta</taxon>
        <taxon>Tracheophyta</taxon>
        <taxon>Spermatophyta</taxon>
        <taxon>Magnoliopsida</taxon>
        <taxon>eudicotyledons</taxon>
        <taxon>Gunneridae</taxon>
        <taxon>Pentapetalae</taxon>
        <taxon>rosids</taxon>
        <taxon>malvids</taxon>
        <taxon>Brassicales</taxon>
        <taxon>Brassicaceae</taxon>
        <taxon>Cardamineae</taxon>
        <taxon>Cardamine</taxon>
    </lineage>
</organism>
<protein>
    <submittedName>
        <fullName evidence="2">Uncharacterized protein</fullName>
    </submittedName>
</protein>
<sequence>MEDQQKTVVGFNGKMDTLYTDLNRKVGASDSYVKELDFRISLTASSSKGSDTKPHQPCHAVTLRSGKQLEPVVRKGLSSEDIIDMEKVEDDVISEEILPTSIDAHHSRRSTQMGNPAIKLSDGENNIPTSVDRHTTCVDRRNAEIDPISPSSVLKPVERVYNPKVPYPMPRKSKKEMEDMRCKEMMDKVMIELPLIDKVKLSCPLKRYVRRMVINGVSPEEGALLTKDISAIYLNEIPQKRMMVAQTAKAFKRQENTLSGKIDANSRYSCNAITLNGDISAEEIEEIEEIDERFFDMLLEEIEDKGVAETPEIVNERVHTPIPTHPRAGKSYDALVEKINWQLHRKSGSWQFPEVQEFRDLPCVKKVIDKAYAEEIDLNEAVDLIYLECAAILHSILPEKFPDPVDIPTPSLRKLPKKVCDKLETGNSHKQEVNKLHSKDFNAKNPKAAGRKKRLQRRAVIEEPLMTLIPKKQVGDMIEYKLQYGGTSRPFAKVKAISTPEFKAKGQAAMDEMMHRILKPKMLTLKEDIRVAGTCRSTHTTRIDRRTPPVGPDFSEAACFRVDLNVASPRAVVKQKASHPTLHSPWEKLRYALSKPKPSNIINKTFQGTKTVLQLTKPRGFRRALVSSIDDFAGKRSVPHYMGHPHGPNAYTPPWMKRKFSERHPFVLTRPPDAHASAKSS</sequence>
<dbReference type="Proteomes" id="UP001558713">
    <property type="component" value="Unassembled WGS sequence"/>
</dbReference>
<gene>
    <name evidence="2" type="ORF">V5N11_015487</name>
</gene>
<comment type="caution">
    <text evidence="2">The sequence shown here is derived from an EMBL/GenBank/DDBJ whole genome shotgun (WGS) entry which is preliminary data.</text>
</comment>